<dbReference type="EMBL" id="SHOA02000015">
    <property type="protein sequence ID" value="TDH71790.1"/>
    <property type="molecule type" value="Genomic_DNA"/>
</dbReference>
<dbReference type="Proteomes" id="UP000294530">
    <property type="component" value="Unassembled WGS sequence"/>
</dbReference>
<evidence type="ECO:0000256" key="1">
    <source>
        <dbReference type="SAM" id="MobiDB-lite"/>
    </source>
</evidence>
<proteinExistence type="predicted"/>
<accession>A0A976IHA5</accession>
<dbReference type="GeneID" id="94349888"/>
<keyword evidence="4" id="KW-1185">Reference proteome</keyword>
<reference evidence="3 4" key="1">
    <citation type="journal article" date="2021" name="Genome Biol.">
        <title>AFLAP: assembly-free linkage analysis pipeline using k-mers from genome sequencing data.</title>
        <authorList>
            <person name="Fletcher K."/>
            <person name="Zhang L."/>
            <person name="Gil J."/>
            <person name="Han R."/>
            <person name="Cavanaugh K."/>
            <person name="Michelmore R."/>
        </authorList>
    </citation>
    <scope>NUCLEOTIDE SEQUENCE [LARGE SCALE GENOMIC DNA]</scope>
    <source>
        <strain evidence="3 4">SF5</strain>
    </source>
</reference>
<protein>
    <submittedName>
        <fullName evidence="3">Uncharacterized protein</fullName>
    </submittedName>
</protein>
<organism evidence="3 4">
    <name type="scientific">Bremia lactucae</name>
    <name type="common">Lettuce downy mildew</name>
    <dbReference type="NCBI Taxonomy" id="4779"/>
    <lineage>
        <taxon>Eukaryota</taxon>
        <taxon>Sar</taxon>
        <taxon>Stramenopiles</taxon>
        <taxon>Oomycota</taxon>
        <taxon>Peronosporomycetes</taxon>
        <taxon>Peronosporales</taxon>
        <taxon>Peronosporaceae</taxon>
        <taxon>Bremia</taxon>
    </lineage>
</organism>
<comment type="caution">
    <text evidence="3">The sequence shown here is derived from an EMBL/GenBank/DDBJ whole genome shotgun (WGS) entry which is preliminary data.</text>
</comment>
<dbReference type="EMBL" id="SHOA02000019">
    <property type="protein sequence ID" value="TDH70001.1"/>
    <property type="molecule type" value="Genomic_DNA"/>
</dbReference>
<dbReference type="KEGG" id="blac:94349888"/>
<dbReference type="AlphaFoldDB" id="A0A976IHA5"/>
<evidence type="ECO:0000313" key="2">
    <source>
        <dbReference type="EMBL" id="TDH70001.1"/>
    </source>
</evidence>
<dbReference type="RefSeq" id="XP_067821289.1">
    <property type="nucleotide sequence ID" value="XM_067964217.1"/>
</dbReference>
<evidence type="ECO:0000313" key="3">
    <source>
        <dbReference type="EMBL" id="TDH71790.1"/>
    </source>
</evidence>
<gene>
    <name evidence="3" type="ORF">CCR75_006146</name>
    <name evidence="2" type="ORF">CCR75_006366</name>
</gene>
<feature type="region of interest" description="Disordered" evidence="1">
    <location>
        <begin position="56"/>
        <end position="79"/>
    </location>
</feature>
<reference evidence="3" key="2">
    <citation type="submission" date="2021-07" db="EMBL/GenBank/DDBJ databases">
        <authorList>
            <person name="Fletcher K."/>
        </authorList>
    </citation>
    <scope>NUCLEOTIDE SEQUENCE</scope>
    <source>
        <strain evidence="3">SF5</strain>
    </source>
</reference>
<feature type="compositionally biased region" description="Polar residues" evidence="1">
    <location>
        <begin position="66"/>
        <end position="79"/>
    </location>
</feature>
<sequence>MSSSATPLSRQEQLSLTFNVQDATSDKAKRLSMQKHQILKPALPLWKTQLRPEDIGGLSRDRLSGLETQASQGSEQEEY</sequence>
<name>A0A976IHA5_BRELC</name>
<evidence type="ECO:0000313" key="4">
    <source>
        <dbReference type="Proteomes" id="UP000294530"/>
    </source>
</evidence>